<dbReference type="EMBL" id="SAYW01000001">
    <property type="protein sequence ID" value="RWU09940.1"/>
    <property type="molecule type" value="Genomic_DNA"/>
</dbReference>
<evidence type="ECO:0000256" key="6">
    <source>
        <dbReference type="ARBA" id="ARBA00022692"/>
    </source>
</evidence>
<evidence type="ECO:0000256" key="12">
    <source>
        <dbReference type="SAM" id="Phobius"/>
    </source>
</evidence>
<dbReference type="RefSeq" id="WP_113645433.1">
    <property type="nucleotide sequence ID" value="NZ_QMHN01000001.1"/>
</dbReference>
<dbReference type="Pfam" id="PF00482">
    <property type="entry name" value="T2SSF"/>
    <property type="match status" value="2"/>
</dbReference>
<evidence type="ECO:0000313" key="14">
    <source>
        <dbReference type="EMBL" id="RWU09940.1"/>
    </source>
</evidence>
<dbReference type="GO" id="GO:0009306">
    <property type="term" value="P:protein secretion"/>
    <property type="evidence" value="ECO:0007669"/>
    <property type="project" value="InterPro"/>
</dbReference>
<evidence type="ECO:0000256" key="11">
    <source>
        <dbReference type="SAM" id="MobiDB-lite"/>
    </source>
</evidence>
<dbReference type="PANTHER" id="PTHR30012:SF0">
    <property type="entry name" value="TYPE II SECRETION SYSTEM PROTEIN F-RELATED"/>
    <property type="match status" value="1"/>
</dbReference>
<evidence type="ECO:0000256" key="1">
    <source>
        <dbReference type="ARBA" id="ARBA00002684"/>
    </source>
</evidence>
<dbReference type="Proteomes" id="UP000284120">
    <property type="component" value="Unassembled WGS sequence"/>
</dbReference>
<feature type="transmembrane region" description="Helical" evidence="12">
    <location>
        <begin position="143"/>
        <end position="165"/>
    </location>
</feature>
<dbReference type="InterPro" id="IPR003004">
    <property type="entry name" value="GspF/PilC"/>
</dbReference>
<dbReference type="OrthoDB" id="1523422at2"/>
<dbReference type="InterPro" id="IPR018076">
    <property type="entry name" value="T2SS_GspF_dom"/>
</dbReference>
<feature type="domain" description="Type II secretion system protein GspF" evidence="13">
    <location>
        <begin position="250"/>
        <end position="372"/>
    </location>
</feature>
<dbReference type="AlphaFoldDB" id="A0A443Z0A9"/>
<feature type="region of interest" description="Disordered" evidence="11">
    <location>
        <begin position="1"/>
        <end position="22"/>
    </location>
</feature>
<feature type="domain" description="Type II secretion system protein GspF" evidence="13">
    <location>
        <begin position="48"/>
        <end position="170"/>
    </location>
</feature>
<keyword evidence="8 12" id="KW-0472">Membrane</keyword>
<organism evidence="14 15">
    <name type="scientific">Pedobacter chitinilyticus</name>
    <dbReference type="NCBI Taxonomy" id="2233776"/>
    <lineage>
        <taxon>Bacteria</taxon>
        <taxon>Pseudomonadati</taxon>
        <taxon>Bacteroidota</taxon>
        <taxon>Sphingobacteriia</taxon>
        <taxon>Sphingobacteriales</taxon>
        <taxon>Sphingobacteriaceae</taxon>
        <taxon>Pedobacter</taxon>
    </lineage>
</organism>
<dbReference type="InterPro" id="IPR042094">
    <property type="entry name" value="T2SS_GspF_sf"/>
</dbReference>
<comment type="similarity">
    <text evidence="3 10">Belongs to the GSP F family.</text>
</comment>
<feature type="transmembrane region" description="Helical" evidence="12">
    <location>
        <begin position="349"/>
        <end position="371"/>
    </location>
</feature>
<keyword evidence="15" id="KW-1185">Reference proteome</keyword>
<evidence type="ECO:0000256" key="10">
    <source>
        <dbReference type="RuleBase" id="RU003923"/>
    </source>
</evidence>
<evidence type="ECO:0000256" key="5">
    <source>
        <dbReference type="ARBA" id="ARBA00022475"/>
    </source>
</evidence>
<evidence type="ECO:0000256" key="7">
    <source>
        <dbReference type="ARBA" id="ARBA00022989"/>
    </source>
</evidence>
<keyword evidence="4 10" id="KW-0813">Transport</keyword>
<feature type="transmembrane region" description="Helical" evidence="12">
    <location>
        <begin position="200"/>
        <end position="217"/>
    </location>
</feature>
<evidence type="ECO:0000256" key="3">
    <source>
        <dbReference type="ARBA" id="ARBA00005745"/>
    </source>
</evidence>
<comment type="caution">
    <text evidence="14">The sequence shown here is derived from an EMBL/GenBank/DDBJ whole genome shotgun (WGS) entry which is preliminary data.</text>
</comment>
<dbReference type="PROSITE" id="PS00874">
    <property type="entry name" value="T2SP_F"/>
    <property type="match status" value="1"/>
</dbReference>
<keyword evidence="6 10" id="KW-0812">Transmembrane</keyword>
<evidence type="ECO:0000256" key="2">
    <source>
        <dbReference type="ARBA" id="ARBA00004651"/>
    </source>
</evidence>
<sequence length="380" mass="43017">MPSIDISNYPSPKKQPKKSQSGNGLLELLNKDISFGDGQLPDKKKEAFYHELGTLVRSGIALKSALELTASSYTQAKDKALFDTIQAEVIAGSSLSESLKQQGKFSSYEYHSVRIGEETGRLAEVLTELGKYYKSKISQRRKIIGAITYPMLVLSTSFAAIFFMIKFVVPMFADVFKRFGGKLPYITSLIVSFSDWFDRYIYVIILIPLALIAFYVLNKQKDWFKKWSSTVLLRIPIVGEILKKIYLARFANTMRLLTGTNTPLLKAMEMVRQMISFYPIEQSLIAAEKDILLGSSLSKALSKHEFYPTKFVQMIKIAEEVNKLEYFFEQLAGQYTEEVEYKTNAISGLLEPLIIIFLGLAVGVILIAMYLPMFQMSNSF</sequence>
<protein>
    <recommendedName>
        <fullName evidence="9">General secretion pathway protein F</fullName>
    </recommendedName>
</protein>
<comment type="subcellular location">
    <subcellularLocation>
        <location evidence="2 10">Cell membrane</location>
        <topology evidence="2 10">Multi-pass membrane protein</topology>
    </subcellularLocation>
</comment>
<dbReference type="Gene3D" id="1.20.81.30">
    <property type="entry name" value="Type II secretion system (T2SS), domain F"/>
    <property type="match status" value="2"/>
</dbReference>
<evidence type="ECO:0000256" key="4">
    <source>
        <dbReference type="ARBA" id="ARBA00022448"/>
    </source>
</evidence>
<dbReference type="GO" id="GO:0005886">
    <property type="term" value="C:plasma membrane"/>
    <property type="evidence" value="ECO:0007669"/>
    <property type="project" value="UniProtKB-SubCell"/>
</dbReference>
<dbReference type="PANTHER" id="PTHR30012">
    <property type="entry name" value="GENERAL SECRETION PATHWAY PROTEIN"/>
    <property type="match status" value="1"/>
</dbReference>
<name>A0A443Z0A9_9SPHI</name>
<dbReference type="PRINTS" id="PR00812">
    <property type="entry name" value="BCTERIALGSPF"/>
</dbReference>
<evidence type="ECO:0000259" key="13">
    <source>
        <dbReference type="Pfam" id="PF00482"/>
    </source>
</evidence>
<evidence type="ECO:0000256" key="8">
    <source>
        <dbReference type="ARBA" id="ARBA00023136"/>
    </source>
</evidence>
<comment type="function">
    <text evidence="1">Component of the type II secretion system inner membrane complex required for the energy-dependent secretion of extracellular factors such as proteases and toxins from the periplasm.</text>
</comment>
<accession>A0A443Z0A9</accession>
<dbReference type="InterPro" id="IPR001992">
    <property type="entry name" value="T2SS_GspF/T4SS_PilC_CS"/>
</dbReference>
<keyword evidence="5" id="KW-1003">Cell membrane</keyword>
<reference evidence="14 15" key="1">
    <citation type="submission" date="2018-06" db="EMBL/GenBank/DDBJ databases">
        <title>Pedobacter endophyticus sp. nov., an endophytic bacterium isolated from a leaf of Triticum aestivum.</title>
        <authorList>
            <person name="Zhang L."/>
        </authorList>
    </citation>
    <scope>NUCLEOTIDE SEQUENCE [LARGE SCALE GENOMIC DNA]</scope>
    <source>
        <strain evidence="14 15">CM134L-2</strain>
    </source>
</reference>
<gene>
    <name evidence="14" type="ORF">DPV69_00920</name>
</gene>
<evidence type="ECO:0000313" key="15">
    <source>
        <dbReference type="Proteomes" id="UP000284120"/>
    </source>
</evidence>
<proteinExistence type="inferred from homology"/>
<evidence type="ECO:0000256" key="9">
    <source>
        <dbReference type="ARBA" id="ARBA00030750"/>
    </source>
</evidence>
<keyword evidence="7 12" id="KW-1133">Transmembrane helix</keyword>